<evidence type="ECO:0000259" key="15">
    <source>
        <dbReference type="Pfam" id="PF00520"/>
    </source>
</evidence>
<evidence type="ECO:0000256" key="1">
    <source>
        <dbReference type="ARBA" id="ARBA00004651"/>
    </source>
</evidence>
<gene>
    <name evidence="16" type="ORF">CPEL01642_LOCUS18691</name>
</gene>
<dbReference type="GO" id="GO:0005886">
    <property type="term" value="C:plasma membrane"/>
    <property type="evidence" value="ECO:0007669"/>
    <property type="project" value="UniProtKB-SubCell"/>
</dbReference>
<evidence type="ECO:0000256" key="4">
    <source>
        <dbReference type="ARBA" id="ARBA00022475"/>
    </source>
</evidence>
<dbReference type="AlphaFoldDB" id="A0A7S0LMF1"/>
<keyword evidence="6" id="KW-0851">Voltage-gated channel</keyword>
<evidence type="ECO:0000256" key="3">
    <source>
        <dbReference type="ARBA" id="ARBA00022448"/>
    </source>
</evidence>
<feature type="coiled-coil region" evidence="13">
    <location>
        <begin position="500"/>
        <end position="527"/>
    </location>
</feature>
<evidence type="ECO:0000256" key="8">
    <source>
        <dbReference type="ARBA" id="ARBA00023054"/>
    </source>
</evidence>
<evidence type="ECO:0000256" key="5">
    <source>
        <dbReference type="ARBA" id="ARBA00022692"/>
    </source>
</evidence>
<dbReference type="EMBL" id="HBEY01039257">
    <property type="protein sequence ID" value="CAD8615310.1"/>
    <property type="molecule type" value="Transcribed_RNA"/>
</dbReference>
<keyword evidence="11" id="KW-0407">Ion channel</keyword>
<evidence type="ECO:0000256" key="9">
    <source>
        <dbReference type="ARBA" id="ARBA00023065"/>
    </source>
</evidence>
<evidence type="ECO:0000256" key="11">
    <source>
        <dbReference type="ARBA" id="ARBA00023303"/>
    </source>
</evidence>
<evidence type="ECO:0000256" key="7">
    <source>
        <dbReference type="ARBA" id="ARBA00022989"/>
    </source>
</evidence>
<feature type="compositionally biased region" description="Pro residues" evidence="14">
    <location>
        <begin position="91"/>
        <end position="100"/>
    </location>
</feature>
<evidence type="ECO:0000256" key="10">
    <source>
        <dbReference type="ARBA" id="ARBA00023136"/>
    </source>
</evidence>
<feature type="domain" description="Ion transport" evidence="15">
    <location>
        <begin position="411"/>
        <end position="503"/>
    </location>
</feature>
<comment type="subcellular location">
    <subcellularLocation>
        <location evidence="1">Cell membrane</location>
        <topology evidence="1">Multi-pass membrane protein</topology>
    </subcellularLocation>
</comment>
<evidence type="ECO:0000313" key="16">
    <source>
        <dbReference type="EMBL" id="CAD8615310.1"/>
    </source>
</evidence>
<dbReference type="GO" id="GO:0034702">
    <property type="term" value="C:monoatomic ion channel complex"/>
    <property type="evidence" value="ECO:0007669"/>
    <property type="project" value="UniProtKB-KW"/>
</dbReference>
<evidence type="ECO:0000256" key="2">
    <source>
        <dbReference type="ARBA" id="ARBA00015897"/>
    </source>
</evidence>
<evidence type="ECO:0000256" key="12">
    <source>
        <dbReference type="ARBA" id="ARBA00031989"/>
    </source>
</evidence>
<dbReference type="PANTHER" id="PTHR46480:SF1">
    <property type="entry name" value="VOLTAGE-GATED HYDROGEN CHANNEL 1"/>
    <property type="match status" value="1"/>
</dbReference>
<evidence type="ECO:0000256" key="6">
    <source>
        <dbReference type="ARBA" id="ARBA00022882"/>
    </source>
</evidence>
<organism evidence="16">
    <name type="scientific">Coccolithus braarudii</name>
    <dbReference type="NCBI Taxonomy" id="221442"/>
    <lineage>
        <taxon>Eukaryota</taxon>
        <taxon>Haptista</taxon>
        <taxon>Haptophyta</taxon>
        <taxon>Prymnesiophyceae</taxon>
        <taxon>Coccolithales</taxon>
        <taxon>Coccolithaceae</taxon>
        <taxon>Coccolithus</taxon>
    </lineage>
</organism>
<evidence type="ECO:0000256" key="13">
    <source>
        <dbReference type="SAM" id="Coils"/>
    </source>
</evidence>
<evidence type="ECO:0000256" key="14">
    <source>
        <dbReference type="SAM" id="MobiDB-lite"/>
    </source>
</evidence>
<keyword evidence="9" id="KW-0406">Ion transport</keyword>
<dbReference type="InterPro" id="IPR005821">
    <property type="entry name" value="Ion_trans_dom"/>
</dbReference>
<keyword evidence="4" id="KW-1003">Cell membrane</keyword>
<keyword evidence="7" id="KW-1133">Transmembrane helix</keyword>
<sequence>MPKRAKRKDKLLAGGGGRVHARLEEEIADGSGKSYGETCATTRSAPQPVAPPSSDWASAEWQRLDEEIDVVNTPRVREQAELDADAETHLEPPPFVPRSPSPLTSKELELLRKETAEPTVDTELVKQVERELVDSTDATPCRFGRIDSETVIRSPARTRPADLANSDDVDAILEQQAVYAPFVPADLLVGSLDKASAPEVVCVGGGVKVDRATDTDERVADCRSSVFLPGTGVSQGRGSTQASKISRNSSFSITLAFEEHLQKLQQHFDAGMKQTEQRRGARWISAQDESDTLVGRRGDHSWRLSLLNVLQSKGLQGLLTILLIVDVLVVFTELFLDTEFPHCRYIVRDAVPCCHIYDSWGADTTGTRRLATFFAEAGAYQDKIDYLCGYYSTPEHPISCDDHKFDTAHTLHAALVMVSISVLSLFEIELALLIVTLDWQFFRNPLYVLDCFVVTSSLVLELWLHSLGNEKHTDELSGILVLGRLWRFIRIGHAIYSSASMSTEHEMKEMKEELLQLELEYHLALNKAASKS</sequence>
<reference evidence="16" key="1">
    <citation type="submission" date="2021-01" db="EMBL/GenBank/DDBJ databases">
        <authorList>
            <person name="Corre E."/>
            <person name="Pelletier E."/>
            <person name="Niang G."/>
            <person name="Scheremetjew M."/>
            <person name="Finn R."/>
            <person name="Kale V."/>
            <person name="Holt S."/>
            <person name="Cochrane G."/>
            <person name="Meng A."/>
            <person name="Brown T."/>
            <person name="Cohen L."/>
        </authorList>
    </citation>
    <scope>NUCLEOTIDE SEQUENCE</scope>
    <source>
        <strain evidence="16">PLY182g</strain>
    </source>
</reference>
<dbReference type="InterPro" id="IPR027359">
    <property type="entry name" value="Volt_channel_dom_sf"/>
</dbReference>
<dbReference type="Pfam" id="PF00520">
    <property type="entry name" value="Ion_trans"/>
    <property type="match status" value="1"/>
</dbReference>
<proteinExistence type="predicted"/>
<feature type="region of interest" description="Disordered" evidence="14">
    <location>
        <begin position="83"/>
        <end position="102"/>
    </location>
</feature>
<dbReference type="PANTHER" id="PTHR46480">
    <property type="entry name" value="F20B24.22"/>
    <property type="match status" value="1"/>
</dbReference>
<protein>
    <recommendedName>
        <fullName evidence="2">Voltage-gated hydrogen channel 1</fullName>
    </recommendedName>
    <alternativeName>
        <fullName evidence="12">Hydrogen voltage-gated channel 1</fullName>
    </alternativeName>
</protein>
<feature type="region of interest" description="Disordered" evidence="14">
    <location>
        <begin position="28"/>
        <end position="58"/>
    </location>
</feature>
<keyword evidence="3" id="KW-0813">Transport</keyword>
<keyword evidence="10" id="KW-0472">Membrane</keyword>
<keyword evidence="5" id="KW-0812">Transmembrane</keyword>
<dbReference type="InterPro" id="IPR031846">
    <property type="entry name" value="Hvcn1"/>
</dbReference>
<name>A0A7S0LMF1_9EUKA</name>
<keyword evidence="8 13" id="KW-0175">Coiled coil</keyword>
<accession>A0A7S0LMF1</accession>
<dbReference type="Gene3D" id="1.20.120.350">
    <property type="entry name" value="Voltage-gated potassium channels. Chain C"/>
    <property type="match status" value="1"/>
</dbReference>
<dbReference type="GO" id="GO:0030171">
    <property type="term" value="F:voltage-gated proton channel activity"/>
    <property type="evidence" value="ECO:0007669"/>
    <property type="project" value="InterPro"/>
</dbReference>